<reference evidence="14" key="3">
    <citation type="submission" date="2025-09" db="UniProtKB">
        <authorList>
            <consortium name="Ensembl"/>
        </authorList>
    </citation>
    <scope>IDENTIFICATION</scope>
    <source>
        <strain evidence="14">Glennie</strain>
    </source>
</reference>
<evidence type="ECO:0000256" key="1">
    <source>
        <dbReference type="ARBA" id="ARBA00004319"/>
    </source>
</evidence>
<evidence type="ECO:0000256" key="13">
    <source>
        <dbReference type="SAM" id="SignalP"/>
    </source>
</evidence>
<evidence type="ECO:0000313" key="14">
    <source>
        <dbReference type="Ensembl" id="ENSOANP00000043271.1"/>
    </source>
</evidence>
<keyword evidence="9" id="KW-0325">Glycoprotein</keyword>
<keyword evidence="7" id="KW-0653">Protein transport</keyword>
<comment type="similarity">
    <text evidence="2">Belongs to the SIL1 family.</text>
</comment>
<keyword evidence="4" id="KW-0813">Transport</keyword>
<dbReference type="Proteomes" id="UP000002279">
    <property type="component" value="Chromosome X2"/>
</dbReference>
<feature type="signal peptide" evidence="13">
    <location>
        <begin position="1"/>
        <end position="25"/>
    </location>
</feature>
<comment type="subcellular location">
    <subcellularLocation>
        <location evidence="1">Endoplasmic reticulum lumen</location>
    </subcellularLocation>
</comment>
<dbReference type="OMA" id="FQPTHEW"/>
<dbReference type="GeneID" id="114807380"/>
<evidence type="ECO:0000256" key="10">
    <source>
        <dbReference type="ARBA" id="ARBA00037748"/>
    </source>
</evidence>
<evidence type="ECO:0000256" key="7">
    <source>
        <dbReference type="ARBA" id="ARBA00022927"/>
    </source>
</evidence>
<dbReference type="FunCoup" id="A0A6I8NQS1">
    <property type="interactions" value="718"/>
</dbReference>
<dbReference type="KEGG" id="oaa:114807380"/>
<evidence type="ECO:0000256" key="11">
    <source>
        <dbReference type="ARBA" id="ARBA00064482"/>
    </source>
</evidence>
<dbReference type="InterPro" id="IPR016024">
    <property type="entry name" value="ARM-type_fold"/>
</dbReference>
<gene>
    <name evidence="14" type="primary">SIL1</name>
</gene>
<dbReference type="GO" id="GO:0042802">
    <property type="term" value="F:identical protein binding"/>
    <property type="evidence" value="ECO:0007669"/>
    <property type="project" value="Ensembl"/>
</dbReference>
<feature type="region of interest" description="Disordered" evidence="12">
    <location>
        <begin position="25"/>
        <end position="55"/>
    </location>
</feature>
<dbReference type="PANTHER" id="PTHR19316">
    <property type="entry name" value="PROTEIN FOLDING REGULATOR"/>
    <property type="match status" value="1"/>
</dbReference>
<dbReference type="GeneTree" id="ENSGT00940000153909"/>
<dbReference type="RefSeq" id="XP_028908785.1">
    <property type="nucleotide sequence ID" value="XM_029052952.2"/>
</dbReference>
<evidence type="ECO:0000256" key="8">
    <source>
        <dbReference type="ARBA" id="ARBA00023010"/>
    </source>
</evidence>
<dbReference type="InterPro" id="IPR050693">
    <property type="entry name" value="Hsp70_NEF-Inhibitors"/>
</dbReference>
<keyword evidence="6" id="KW-0256">Endoplasmic reticulum</keyword>
<dbReference type="GO" id="GO:0000774">
    <property type="term" value="F:adenyl-nucleotide exchange factor activity"/>
    <property type="evidence" value="ECO:0000318"/>
    <property type="project" value="GO_Central"/>
</dbReference>
<feature type="chain" id="PRO_5026058043" description="Nucleotide exchange factor SIL1" evidence="13">
    <location>
        <begin position="26"/>
        <end position="475"/>
    </location>
</feature>
<proteinExistence type="inferred from homology"/>
<comment type="subunit">
    <text evidence="11">Interacts with HSPA5.</text>
</comment>
<dbReference type="AlphaFoldDB" id="A0A6I8NQS1"/>
<dbReference type="InterPro" id="IPR011989">
    <property type="entry name" value="ARM-like"/>
</dbReference>
<dbReference type="InParanoid" id="A0A6I8NQS1"/>
<dbReference type="SUPFAM" id="SSF48371">
    <property type="entry name" value="ARM repeat"/>
    <property type="match status" value="1"/>
</dbReference>
<protein>
    <recommendedName>
        <fullName evidence="3">Nucleotide exchange factor SIL1</fullName>
    </recommendedName>
</protein>
<evidence type="ECO:0000313" key="15">
    <source>
        <dbReference type="Proteomes" id="UP000002279"/>
    </source>
</evidence>
<keyword evidence="15" id="KW-1185">Reference proteome</keyword>
<evidence type="ECO:0000256" key="6">
    <source>
        <dbReference type="ARBA" id="ARBA00022824"/>
    </source>
</evidence>
<reference evidence="14 15" key="1">
    <citation type="journal article" date="2008" name="Nature">
        <title>Genome analysis of the platypus reveals unique signatures of evolution.</title>
        <authorList>
            <person name="Warren W.C."/>
            <person name="Hillier L.W."/>
            <person name="Marshall Graves J.A."/>
            <person name="Birney E."/>
            <person name="Ponting C.P."/>
            <person name="Grutzner F."/>
            <person name="Belov K."/>
            <person name="Miller W."/>
            <person name="Clarke L."/>
            <person name="Chinwalla A.T."/>
            <person name="Yang S.P."/>
            <person name="Heger A."/>
            <person name="Locke D.P."/>
            <person name="Miethke P."/>
            <person name="Waters P.D."/>
            <person name="Veyrunes F."/>
            <person name="Fulton L."/>
            <person name="Fulton B."/>
            <person name="Graves T."/>
            <person name="Wallis J."/>
            <person name="Puente X.S."/>
            <person name="Lopez-Otin C."/>
            <person name="Ordonez G.R."/>
            <person name="Eichler E.E."/>
            <person name="Chen L."/>
            <person name="Cheng Z."/>
            <person name="Deakin J.E."/>
            <person name="Alsop A."/>
            <person name="Thompson K."/>
            <person name="Kirby P."/>
            <person name="Papenfuss A.T."/>
            <person name="Wakefield M.J."/>
            <person name="Olender T."/>
            <person name="Lancet D."/>
            <person name="Huttley G.A."/>
            <person name="Smit A.F."/>
            <person name="Pask A."/>
            <person name="Temple-Smith P."/>
            <person name="Batzer M.A."/>
            <person name="Walker J.A."/>
            <person name="Konkel M.K."/>
            <person name="Harris R.S."/>
            <person name="Whittington C.M."/>
            <person name="Wong E.S."/>
            <person name="Gemmell N.J."/>
            <person name="Buschiazzo E."/>
            <person name="Vargas Jentzsch I.M."/>
            <person name="Merkel A."/>
            <person name="Schmitz J."/>
            <person name="Zemann A."/>
            <person name="Churakov G."/>
            <person name="Kriegs J.O."/>
            <person name="Brosius J."/>
            <person name="Murchison E.P."/>
            <person name="Sachidanandam R."/>
            <person name="Smith C."/>
            <person name="Hannon G.J."/>
            <person name="Tsend-Ayush E."/>
            <person name="McMillan D."/>
            <person name="Attenborough R."/>
            <person name="Rens W."/>
            <person name="Ferguson-Smith M."/>
            <person name="Lefevre C.M."/>
            <person name="Sharp J.A."/>
            <person name="Nicholas K.R."/>
            <person name="Ray D.A."/>
            <person name="Kube M."/>
            <person name="Reinhardt R."/>
            <person name="Pringle T.H."/>
            <person name="Taylor J."/>
            <person name="Jones R.C."/>
            <person name="Nixon B."/>
            <person name="Dacheux J.L."/>
            <person name="Niwa H."/>
            <person name="Sekita Y."/>
            <person name="Huang X."/>
            <person name="Stark A."/>
            <person name="Kheradpour P."/>
            <person name="Kellis M."/>
            <person name="Flicek P."/>
            <person name="Chen Y."/>
            <person name="Webber C."/>
            <person name="Hardison R."/>
            <person name="Nelson J."/>
            <person name="Hallsworth-Pepin K."/>
            <person name="Delehaunty K."/>
            <person name="Markovic C."/>
            <person name="Minx P."/>
            <person name="Feng Y."/>
            <person name="Kremitzki C."/>
            <person name="Mitreva M."/>
            <person name="Glasscock J."/>
            <person name="Wylie T."/>
            <person name="Wohldmann P."/>
            <person name="Thiru P."/>
            <person name="Nhan M.N."/>
            <person name="Pohl C.S."/>
            <person name="Smith S.M."/>
            <person name="Hou S."/>
            <person name="Nefedov M."/>
            <person name="de Jong P.J."/>
            <person name="Renfree M.B."/>
            <person name="Mardis E.R."/>
            <person name="Wilson R.K."/>
        </authorList>
    </citation>
    <scope>NUCLEOTIDE SEQUENCE [LARGE SCALE GENOMIC DNA]</scope>
    <source>
        <strain evidence="14 15">Glennie</strain>
    </source>
</reference>
<dbReference type="Ensembl" id="ENSOANT00000075437.1">
    <property type="protein sequence ID" value="ENSOANP00000043271.1"/>
    <property type="gene ID" value="ENSOANG00000044067.1"/>
</dbReference>
<keyword evidence="8" id="KW-0811">Translocation</keyword>
<evidence type="ECO:0000256" key="9">
    <source>
        <dbReference type="ARBA" id="ARBA00023180"/>
    </source>
</evidence>
<dbReference type="GO" id="GO:0005788">
    <property type="term" value="C:endoplasmic reticulum lumen"/>
    <property type="evidence" value="ECO:0007669"/>
    <property type="project" value="UniProtKB-SubCell"/>
</dbReference>
<evidence type="ECO:0000256" key="5">
    <source>
        <dbReference type="ARBA" id="ARBA00022729"/>
    </source>
</evidence>
<evidence type="ECO:0000256" key="2">
    <source>
        <dbReference type="ARBA" id="ARBA00010588"/>
    </source>
</evidence>
<evidence type="ECO:0000256" key="4">
    <source>
        <dbReference type="ARBA" id="ARBA00022448"/>
    </source>
</evidence>
<keyword evidence="5 13" id="KW-0732">Signal</keyword>
<name>A0A6I8NQS1_ORNAN</name>
<organism evidence="14 15">
    <name type="scientific">Ornithorhynchus anatinus</name>
    <name type="common">Duckbill platypus</name>
    <dbReference type="NCBI Taxonomy" id="9258"/>
    <lineage>
        <taxon>Eukaryota</taxon>
        <taxon>Metazoa</taxon>
        <taxon>Chordata</taxon>
        <taxon>Craniata</taxon>
        <taxon>Vertebrata</taxon>
        <taxon>Euteleostomi</taxon>
        <taxon>Mammalia</taxon>
        <taxon>Monotremata</taxon>
        <taxon>Ornithorhynchidae</taxon>
        <taxon>Ornithorhynchus</taxon>
    </lineage>
</organism>
<dbReference type="Gene3D" id="1.25.10.10">
    <property type="entry name" value="Leucine-rich Repeat Variant"/>
    <property type="match status" value="1"/>
</dbReference>
<dbReference type="RefSeq" id="XP_039766414.1">
    <property type="nucleotide sequence ID" value="XM_039910480.1"/>
</dbReference>
<accession>A0A6I8NQS1</accession>
<evidence type="ECO:0000256" key="12">
    <source>
        <dbReference type="SAM" id="MobiDB-lite"/>
    </source>
</evidence>
<dbReference type="RefSeq" id="XP_028908784.1">
    <property type="nucleotide sequence ID" value="XM_029052951.2"/>
</dbReference>
<dbReference type="OrthoDB" id="448649at2759"/>
<comment type="function">
    <text evidence="10">Required for protein translocation and folding in the endoplasmic reticulum (ER). Functions as a nucleotide exchange factor for the ER lumenal chaperone HSPA5.</text>
</comment>
<dbReference type="GO" id="GO:0015031">
    <property type="term" value="P:protein transport"/>
    <property type="evidence" value="ECO:0007669"/>
    <property type="project" value="UniProtKB-KW"/>
</dbReference>
<dbReference type="PANTHER" id="PTHR19316:SF35">
    <property type="entry name" value="NUCLEOTIDE EXCHANGE FACTOR SIL1"/>
    <property type="match status" value="1"/>
</dbReference>
<evidence type="ECO:0000256" key="3">
    <source>
        <dbReference type="ARBA" id="ARBA00015352"/>
    </source>
</evidence>
<dbReference type="Bgee" id="ENSOANG00000044067">
    <property type="expression patterns" value="Expressed in endometrium and 7 other cell types or tissues"/>
</dbReference>
<reference evidence="14" key="2">
    <citation type="submission" date="2025-08" db="UniProtKB">
        <authorList>
            <consortium name="Ensembl"/>
        </authorList>
    </citation>
    <scope>IDENTIFICATION</scope>
    <source>
        <strain evidence="14">Glennie</strain>
    </source>
</reference>
<feature type="region of interest" description="Disordered" evidence="12">
    <location>
        <begin position="89"/>
        <end position="123"/>
    </location>
</feature>
<dbReference type="CTD" id="64374"/>
<dbReference type="GO" id="GO:0005783">
    <property type="term" value="C:endoplasmic reticulum"/>
    <property type="evidence" value="ECO:0000318"/>
    <property type="project" value="GO_Central"/>
</dbReference>
<dbReference type="FunFam" id="1.25.10.10:FF:000148">
    <property type="entry name" value="SIL1 nucleotide exchange factor"/>
    <property type="match status" value="1"/>
</dbReference>
<feature type="compositionally biased region" description="Basic and acidic residues" evidence="12">
    <location>
        <begin position="89"/>
        <end position="109"/>
    </location>
</feature>
<sequence>MTPPGPAALRLTLALCLLTVARSHADHGPGLPEEEEERGDDTATVTTGEDEGDPEDLEVFYPTRQWQPLLPGRAVPAGSHVRLNLQTGEREAKLQDEEPGPHRPKERRQGPRLGKMDLGPGAYTSQDLKHALARFKEGLELGTPKDDQARRAEVRRRFRPIEELKREFEALNLHLETDLQIMVRLIDKFNSSGATLGDKVAALKDLEYYVHQVDNARDLLTFGGLQLVMGELNSTEPVLKEHAAFVLGAALSSNPKVQVEAIEGGALQKLLLLLATEQPLAVKKKALFALSSLLRHFPHAQLRFLKLGGLQALRNLARDEATRVLAVRVVTLLHDLLAEKLSAEEEASASEVGAEAREKAAQYARVPLVAGLVEQGWCAVVAGLLGRQPDHDPREKVLRALGLLLDFCRDAYRHDSGLGATLARLRDEYSRLAARERRRDRRDGDREVEEEEEEEEAGYFQEMLSTIRLLLRRLD</sequence>